<feature type="domain" description="Helicase ATP-binding" evidence="9">
    <location>
        <begin position="149"/>
        <end position="325"/>
    </location>
</feature>
<dbReference type="EMBL" id="JAVXUO010001305">
    <property type="protein sequence ID" value="KAK2983750.1"/>
    <property type="molecule type" value="Genomic_DNA"/>
</dbReference>
<evidence type="ECO:0000256" key="1">
    <source>
        <dbReference type="ARBA" id="ARBA00012552"/>
    </source>
</evidence>
<feature type="region of interest" description="Disordered" evidence="8">
    <location>
        <begin position="88"/>
        <end position="110"/>
    </location>
</feature>
<feature type="domain" description="Helicase C-terminal" evidence="10">
    <location>
        <begin position="358"/>
        <end position="519"/>
    </location>
</feature>
<keyword evidence="3" id="KW-0378">Hydrolase</keyword>
<name>A0AA88RJL6_9ASTE</name>
<feature type="compositionally biased region" description="Polar residues" evidence="8">
    <location>
        <begin position="99"/>
        <end position="110"/>
    </location>
</feature>
<evidence type="ECO:0000256" key="2">
    <source>
        <dbReference type="ARBA" id="ARBA00022741"/>
    </source>
</evidence>
<keyword evidence="13" id="KW-1185">Reference proteome</keyword>
<dbReference type="Proteomes" id="UP001187471">
    <property type="component" value="Unassembled WGS sequence"/>
</dbReference>
<dbReference type="PROSITE" id="PS51194">
    <property type="entry name" value="HELICASE_CTER"/>
    <property type="match status" value="1"/>
</dbReference>
<dbReference type="InterPro" id="IPR014001">
    <property type="entry name" value="Helicase_ATP-bd"/>
</dbReference>
<keyword evidence="4" id="KW-0347">Helicase</keyword>
<protein>
    <recommendedName>
        <fullName evidence="1">RNA helicase</fullName>
        <ecNumber evidence="1">3.6.4.13</ecNumber>
    </recommendedName>
</protein>
<dbReference type="CDD" id="cd17963">
    <property type="entry name" value="DEADc_DDX19_DDX25"/>
    <property type="match status" value="1"/>
</dbReference>
<evidence type="ECO:0000259" key="10">
    <source>
        <dbReference type="PROSITE" id="PS51194"/>
    </source>
</evidence>
<dbReference type="Pfam" id="PF00270">
    <property type="entry name" value="DEAD"/>
    <property type="match status" value="1"/>
</dbReference>
<dbReference type="InterPro" id="IPR011545">
    <property type="entry name" value="DEAD/DEAH_box_helicase_dom"/>
</dbReference>
<evidence type="ECO:0000259" key="11">
    <source>
        <dbReference type="PROSITE" id="PS51195"/>
    </source>
</evidence>
<feature type="domain" description="DEAD-box RNA helicase Q" evidence="11">
    <location>
        <begin position="115"/>
        <end position="144"/>
    </location>
</feature>
<dbReference type="InterPro" id="IPR001650">
    <property type="entry name" value="Helicase_C-like"/>
</dbReference>
<dbReference type="Gene3D" id="3.40.50.300">
    <property type="entry name" value="P-loop containing nucleotide triphosphate hydrolases"/>
    <property type="match status" value="2"/>
</dbReference>
<evidence type="ECO:0000256" key="4">
    <source>
        <dbReference type="ARBA" id="ARBA00022806"/>
    </source>
</evidence>
<proteinExistence type="predicted"/>
<feature type="short sequence motif" description="Q motif" evidence="7">
    <location>
        <begin position="115"/>
        <end position="144"/>
    </location>
</feature>
<dbReference type="GO" id="GO:0003723">
    <property type="term" value="F:RNA binding"/>
    <property type="evidence" value="ECO:0007669"/>
    <property type="project" value="UniProtKB-KW"/>
</dbReference>
<evidence type="ECO:0000259" key="9">
    <source>
        <dbReference type="PROSITE" id="PS51192"/>
    </source>
</evidence>
<evidence type="ECO:0000256" key="8">
    <source>
        <dbReference type="SAM" id="MobiDB-lite"/>
    </source>
</evidence>
<comment type="caution">
    <text evidence="12">The sequence shown here is derived from an EMBL/GenBank/DDBJ whole genome shotgun (WGS) entry which is preliminary data.</text>
</comment>
<evidence type="ECO:0000313" key="13">
    <source>
        <dbReference type="Proteomes" id="UP001187471"/>
    </source>
</evidence>
<feature type="compositionally biased region" description="Acidic residues" evidence="8">
    <location>
        <begin position="56"/>
        <end position="66"/>
    </location>
</feature>
<dbReference type="GO" id="GO:0003724">
    <property type="term" value="F:RNA helicase activity"/>
    <property type="evidence" value="ECO:0007669"/>
    <property type="project" value="UniProtKB-EC"/>
</dbReference>
<dbReference type="SMART" id="SM00490">
    <property type="entry name" value="HELICc"/>
    <property type="match status" value="1"/>
</dbReference>
<keyword evidence="2" id="KW-0547">Nucleotide-binding</keyword>
<feature type="compositionally biased region" description="Low complexity" evidence="8">
    <location>
        <begin position="1"/>
        <end position="34"/>
    </location>
</feature>
<feature type="region of interest" description="Disordered" evidence="8">
    <location>
        <begin position="1"/>
        <end position="76"/>
    </location>
</feature>
<sequence length="530" mass="58888">MADTTTAATIASTAPDAPDTATATSISTSTATSTVPPPDTKPPDAKPPEAKFSWADEPDDEPEPEPEPSTSDDSLNLQSLAIDDSKSSINRFLDDPDDSNIQAVTSGDTPYTSAKTFEDLNLSPELLKGLYVEMKFDRPSKIQGVSLPMILTPPYKNLIAQAHNGSGKTTCFVLGMLSRVDPRLAAPQALCICPTRELANQNMEVLRRMGKYTGITAECAVPADSRDPTSRSRRPPVTAQVVIGTPGTINRWMTARTLGMSCMKVLVFDEADHMLAESGFKEDSLRIMKTIVKFNPDCQVLFFSATFNDAVRAFVTKIVKELFVKEYNELFVKKEELSLESVKQYKVNCPDELSKIMVIKDKIFELGQKLGQTIIFVRTRNSASMLHKALVEYGYEVTTIQGALTQDDRDKIVKEFKEGLTQVLISTDLLARGFDQSEVNLVVNYDLPVVFDRNGRNNRNSEPDYEVYLHRIGRAGRFGRKGAIFNLLCTDRDYELMAKIERHFKSTVTEVPSWRSDEDFEAALKNAGLM</sequence>
<organism evidence="12 13">
    <name type="scientific">Escallonia rubra</name>
    <dbReference type="NCBI Taxonomy" id="112253"/>
    <lineage>
        <taxon>Eukaryota</taxon>
        <taxon>Viridiplantae</taxon>
        <taxon>Streptophyta</taxon>
        <taxon>Embryophyta</taxon>
        <taxon>Tracheophyta</taxon>
        <taxon>Spermatophyta</taxon>
        <taxon>Magnoliopsida</taxon>
        <taxon>eudicotyledons</taxon>
        <taxon>Gunneridae</taxon>
        <taxon>Pentapetalae</taxon>
        <taxon>asterids</taxon>
        <taxon>campanulids</taxon>
        <taxon>Escalloniales</taxon>
        <taxon>Escalloniaceae</taxon>
        <taxon>Escallonia</taxon>
    </lineage>
</organism>
<evidence type="ECO:0000256" key="7">
    <source>
        <dbReference type="PROSITE-ProRule" id="PRU00552"/>
    </source>
</evidence>
<evidence type="ECO:0000313" key="12">
    <source>
        <dbReference type="EMBL" id="KAK2983750.1"/>
    </source>
</evidence>
<dbReference type="SMART" id="SM00487">
    <property type="entry name" value="DEXDc"/>
    <property type="match status" value="1"/>
</dbReference>
<keyword evidence="6" id="KW-0694">RNA-binding</keyword>
<dbReference type="PROSITE" id="PS51195">
    <property type="entry name" value="Q_MOTIF"/>
    <property type="match status" value="1"/>
</dbReference>
<dbReference type="AlphaFoldDB" id="A0AA88RJL6"/>
<dbReference type="EC" id="3.6.4.13" evidence="1"/>
<evidence type="ECO:0000256" key="6">
    <source>
        <dbReference type="ARBA" id="ARBA00022884"/>
    </source>
</evidence>
<accession>A0AA88RJL6</accession>
<reference evidence="12" key="1">
    <citation type="submission" date="2022-12" db="EMBL/GenBank/DDBJ databases">
        <title>Draft genome assemblies for two species of Escallonia (Escalloniales).</title>
        <authorList>
            <person name="Chanderbali A."/>
            <person name="Dervinis C."/>
            <person name="Anghel I."/>
            <person name="Soltis D."/>
            <person name="Soltis P."/>
            <person name="Zapata F."/>
        </authorList>
    </citation>
    <scope>NUCLEOTIDE SEQUENCE</scope>
    <source>
        <strain evidence="12">UCBG92.1500</strain>
        <tissue evidence="12">Leaf</tissue>
    </source>
</reference>
<dbReference type="SUPFAM" id="SSF52540">
    <property type="entry name" value="P-loop containing nucleoside triphosphate hydrolases"/>
    <property type="match status" value="1"/>
</dbReference>
<dbReference type="CDD" id="cd18787">
    <property type="entry name" value="SF2_C_DEAD"/>
    <property type="match status" value="1"/>
</dbReference>
<dbReference type="InterPro" id="IPR027417">
    <property type="entry name" value="P-loop_NTPase"/>
</dbReference>
<gene>
    <name evidence="12" type="ORF">RJ640_024103</name>
</gene>
<dbReference type="PROSITE" id="PS51192">
    <property type="entry name" value="HELICASE_ATP_BIND_1"/>
    <property type="match status" value="1"/>
</dbReference>
<dbReference type="Pfam" id="PF00271">
    <property type="entry name" value="Helicase_C"/>
    <property type="match status" value="1"/>
</dbReference>
<evidence type="ECO:0000256" key="5">
    <source>
        <dbReference type="ARBA" id="ARBA00022840"/>
    </source>
</evidence>
<dbReference type="GO" id="GO:0016787">
    <property type="term" value="F:hydrolase activity"/>
    <property type="evidence" value="ECO:0007669"/>
    <property type="project" value="UniProtKB-KW"/>
</dbReference>
<dbReference type="PANTHER" id="PTHR47958">
    <property type="entry name" value="ATP-DEPENDENT RNA HELICASE DBP3"/>
    <property type="match status" value="1"/>
</dbReference>
<dbReference type="InterPro" id="IPR014014">
    <property type="entry name" value="RNA_helicase_DEAD_Q_motif"/>
</dbReference>
<dbReference type="GO" id="GO:0005524">
    <property type="term" value="F:ATP binding"/>
    <property type="evidence" value="ECO:0007669"/>
    <property type="project" value="UniProtKB-KW"/>
</dbReference>
<evidence type="ECO:0000256" key="3">
    <source>
        <dbReference type="ARBA" id="ARBA00022801"/>
    </source>
</evidence>
<keyword evidence="5" id="KW-0067">ATP-binding</keyword>